<proteinExistence type="predicted"/>
<dbReference type="EnsemblPlants" id="TraesCS3A02G439100.2">
    <property type="protein sequence ID" value="TraesCS3A02G439100.2"/>
    <property type="gene ID" value="TraesCS3A02G439100"/>
</dbReference>
<dbReference type="OrthoDB" id="688058at2759"/>
<evidence type="ECO:0000256" key="1">
    <source>
        <dbReference type="SAM" id="MobiDB-lite"/>
    </source>
</evidence>
<reference evidence="2" key="2">
    <citation type="submission" date="2018-10" db="UniProtKB">
        <authorList>
            <consortium name="EnsemblPlants"/>
        </authorList>
    </citation>
    <scope>IDENTIFICATION</scope>
</reference>
<dbReference type="AlphaFoldDB" id="A0A3B6ENJ4"/>
<keyword evidence="3" id="KW-1185">Reference proteome</keyword>
<dbReference type="GeneID" id="123063177"/>
<name>A0A3B6ENJ4_WHEAT</name>
<feature type="region of interest" description="Disordered" evidence="1">
    <location>
        <begin position="194"/>
        <end position="225"/>
    </location>
</feature>
<dbReference type="Gramene" id="TraesCS3A02G439100.2">
    <property type="protein sequence ID" value="TraesCS3A02G439100.2"/>
    <property type="gene ID" value="TraesCS3A02G439100"/>
</dbReference>
<protein>
    <submittedName>
        <fullName evidence="2">Uncharacterized protein</fullName>
    </submittedName>
</protein>
<dbReference type="Gramene" id="TraesCS3A03G1022300.2">
    <property type="protein sequence ID" value="TraesCS3A03G1022300.2.CDS"/>
    <property type="gene ID" value="TraesCS3A03G1022300"/>
</dbReference>
<feature type="compositionally biased region" description="Basic and acidic residues" evidence="1">
    <location>
        <begin position="8"/>
        <end position="19"/>
    </location>
</feature>
<gene>
    <name evidence="2" type="primary">LOC123063177</name>
</gene>
<sequence>MGSAASTDRAERRRRDRAPGHSGASDPPAAPPQDPSASASASEVDVSRKGCKVAPEPKDGEETAPLPGSPSFRIYCQKAARVDALVAEEADENADDDGFASAEDTTMAVRKDDPPHCSGDALLLADTTLAVRKNDPPHCSGDALLLADTTLAVRKNDPPQCSGELPKCKDGWLKFRGQTVVGALHSFIVCHSKRTSAPPPPHPPAAKPPHRPGAASQSVAAEPYL</sequence>
<reference evidence="2" key="1">
    <citation type="submission" date="2018-08" db="EMBL/GenBank/DDBJ databases">
        <authorList>
            <person name="Rossello M."/>
        </authorList>
    </citation>
    <scope>NUCLEOTIDE SEQUENCE [LARGE SCALE GENOMIC DNA]</scope>
    <source>
        <strain evidence="2">cv. Chinese Spring</strain>
    </source>
</reference>
<dbReference type="RefSeq" id="XP_044342844.1">
    <property type="nucleotide sequence ID" value="XM_044486909.1"/>
</dbReference>
<accession>A0A3B6ENJ4</accession>
<organism evidence="2">
    <name type="scientific">Triticum aestivum</name>
    <name type="common">Wheat</name>
    <dbReference type="NCBI Taxonomy" id="4565"/>
    <lineage>
        <taxon>Eukaryota</taxon>
        <taxon>Viridiplantae</taxon>
        <taxon>Streptophyta</taxon>
        <taxon>Embryophyta</taxon>
        <taxon>Tracheophyta</taxon>
        <taxon>Spermatophyta</taxon>
        <taxon>Magnoliopsida</taxon>
        <taxon>Liliopsida</taxon>
        <taxon>Poales</taxon>
        <taxon>Poaceae</taxon>
        <taxon>BOP clade</taxon>
        <taxon>Pooideae</taxon>
        <taxon>Triticodae</taxon>
        <taxon>Triticeae</taxon>
        <taxon>Triticinae</taxon>
        <taxon>Triticum</taxon>
    </lineage>
</organism>
<evidence type="ECO:0000313" key="2">
    <source>
        <dbReference type="EnsemblPlants" id="TraesCS3A02G439100.2"/>
    </source>
</evidence>
<dbReference type="Proteomes" id="UP000019116">
    <property type="component" value="Chromosome 3A"/>
</dbReference>
<feature type="region of interest" description="Disordered" evidence="1">
    <location>
        <begin position="1"/>
        <end position="71"/>
    </location>
</feature>
<feature type="compositionally biased region" description="Pro residues" evidence="1">
    <location>
        <begin position="197"/>
        <end position="207"/>
    </location>
</feature>
<evidence type="ECO:0000313" key="3">
    <source>
        <dbReference type="Proteomes" id="UP000019116"/>
    </source>
</evidence>